<evidence type="ECO:0000256" key="4">
    <source>
        <dbReference type="ARBA" id="ARBA00022679"/>
    </source>
</evidence>
<keyword evidence="9" id="KW-0812">Transmembrane</keyword>
<evidence type="ECO:0000256" key="2">
    <source>
        <dbReference type="ARBA" id="ARBA00012438"/>
    </source>
</evidence>
<feature type="transmembrane region" description="Helical" evidence="9">
    <location>
        <begin position="100"/>
        <end position="125"/>
    </location>
</feature>
<dbReference type="InterPro" id="IPR004358">
    <property type="entry name" value="Sig_transdc_His_kin-like_C"/>
</dbReference>
<evidence type="ECO:0000256" key="3">
    <source>
        <dbReference type="ARBA" id="ARBA00022553"/>
    </source>
</evidence>
<dbReference type="SUPFAM" id="SSF47384">
    <property type="entry name" value="Homodimeric domain of signal transducing histidine kinase"/>
    <property type="match status" value="1"/>
</dbReference>
<dbReference type="PROSITE" id="PS50109">
    <property type="entry name" value="HIS_KIN"/>
    <property type="match status" value="1"/>
</dbReference>
<dbReference type="SUPFAM" id="SSF55874">
    <property type="entry name" value="ATPase domain of HSP90 chaperone/DNA topoisomerase II/histidine kinase"/>
    <property type="match status" value="1"/>
</dbReference>
<dbReference type="FunFam" id="3.30.565.10:FF:000006">
    <property type="entry name" value="Sensor histidine kinase WalK"/>
    <property type="match status" value="1"/>
</dbReference>
<dbReference type="InterPro" id="IPR029016">
    <property type="entry name" value="GAF-like_dom_sf"/>
</dbReference>
<dbReference type="InterPro" id="IPR036097">
    <property type="entry name" value="HisK_dim/P_sf"/>
</dbReference>
<dbReference type="Pfam" id="PF00512">
    <property type="entry name" value="HisKA"/>
    <property type="match status" value="1"/>
</dbReference>
<evidence type="ECO:0000256" key="1">
    <source>
        <dbReference type="ARBA" id="ARBA00000085"/>
    </source>
</evidence>
<dbReference type="AlphaFoldDB" id="A0A2M6WUP7"/>
<gene>
    <name evidence="11" type="ORF">COT94_00540</name>
</gene>
<dbReference type="EC" id="2.7.13.3" evidence="2"/>
<organism evidence="11 12">
    <name type="scientific">Candidatus Falkowbacteria bacterium CG10_big_fil_rev_8_21_14_0_10_37_14</name>
    <dbReference type="NCBI Taxonomy" id="1974561"/>
    <lineage>
        <taxon>Bacteria</taxon>
        <taxon>Candidatus Falkowiibacteriota</taxon>
    </lineage>
</organism>
<evidence type="ECO:0000259" key="10">
    <source>
        <dbReference type="PROSITE" id="PS50109"/>
    </source>
</evidence>
<feature type="domain" description="Histidine kinase" evidence="10">
    <location>
        <begin position="497"/>
        <end position="716"/>
    </location>
</feature>
<name>A0A2M6WUP7_9BACT</name>
<evidence type="ECO:0000256" key="9">
    <source>
        <dbReference type="SAM" id="Phobius"/>
    </source>
</evidence>
<keyword evidence="6" id="KW-0902">Two-component regulatory system</keyword>
<dbReference type="Gene3D" id="3.30.450.40">
    <property type="match status" value="1"/>
</dbReference>
<dbReference type="PRINTS" id="PR00344">
    <property type="entry name" value="BCTRLSENSOR"/>
</dbReference>
<dbReference type="GO" id="GO:0005886">
    <property type="term" value="C:plasma membrane"/>
    <property type="evidence" value="ECO:0007669"/>
    <property type="project" value="TreeGrafter"/>
</dbReference>
<keyword evidence="5" id="KW-0418">Kinase</keyword>
<dbReference type="Proteomes" id="UP000228533">
    <property type="component" value="Unassembled WGS sequence"/>
</dbReference>
<protein>
    <recommendedName>
        <fullName evidence="2">histidine kinase</fullName>
        <ecNumber evidence="2">2.7.13.3</ecNumber>
    </recommendedName>
</protein>
<keyword evidence="9" id="KW-1133">Transmembrane helix</keyword>
<dbReference type="SUPFAM" id="SSF55781">
    <property type="entry name" value="GAF domain-like"/>
    <property type="match status" value="1"/>
</dbReference>
<accession>A0A2M6WUP7</accession>
<dbReference type="SMART" id="SM00388">
    <property type="entry name" value="HisKA"/>
    <property type="match status" value="1"/>
</dbReference>
<dbReference type="SMART" id="SM00065">
    <property type="entry name" value="GAF"/>
    <property type="match status" value="1"/>
</dbReference>
<dbReference type="EMBL" id="PFAM01000004">
    <property type="protein sequence ID" value="PIT96436.1"/>
    <property type="molecule type" value="Genomic_DNA"/>
</dbReference>
<dbReference type="Pfam" id="PF02518">
    <property type="entry name" value="HATPase_c"/>
    <property type="match status" value="1"/>
</dbReference>
<comment type="catalytic activity">
    <reaction evidence="1">
        <text>ATP + protein L-histidine = ADP + protein N-phospho-L-histidine.</text>
        <dbReference type="EC" id="2.7.13.3"/>
    </reaction>
</comment>
<dbReference type="GO" id="GO:0000155">
    <property type="term" value="F:phosphorelay sensor kinase activity"/>
    <property type="evidence" value="ECO:0007669"/>
    <property type="project" value="InterPro"/>
</dbReference>
<feature type="transmembrane region" description="Helical" evidence="9">
    <location>
        <begin position="172"/>
        <end position="195"/>
    </location>
</feature>
<dbReference type="InterPro" id="IPR003661">
    <property type="entry name" value="HisK_dim/P_dom"/>
</dbReference>
<evidence type="ECO:0000256" key="6">
    <source>
        <dbReference type="ARBA" id="ARBA00023012"/>
    </source>
</evidence>
<evidence type="ECO:0000256" key="5">
    <source>
        <dbReference type="ARBA" id="ARBA00022777"/>
    </source>
</evidence>
<dbReference type="InterPro" id="IPR031621">
    <property type="entry name" value="HisKA_7TM"/>
</dbReference>
<feature type="transmembrane region" description="Helical" evidence="9">
    <location>
        <begin position="67"/>
        <end position="88"/>
    </location>
</feature>
<feature type="transmembrane region" description="Helical" evidence="9">
    <location>
        <begin position="35"/>
        <end position="55"/>
    </location>
</feature>
<dbReference type="InterPro" id="IPR005467">
    <property type="entry name" value="His_kinase_dom"/>
</dbReference>
<feature type="coiled-coil region" evidence="8">
    <location>
        <begin position="463"/>
        <end position="490"/>
    </location>
</feature>
<dbReference type="Pfam" id="PF16927">
    <property type="entry name" value="HisKA_7TM"/>
    <property type="match status" value="1"/>
</dbReference>
<dbReference type="GO" id="GO:0009927">
    <property type="term" value="F:histidine phosphotransfer kinase activity"/>
    <property type="evidence" value="ECO:0007669"/>
    <property type="project" value="TreeGrafter"/>
</dbReference>
<feature type="transmembrane region" description="Helical" evidence="9">
    <location>
        <begin position="201"/>
        <end position="221"/>
    </location>
</feature>
<dbReference type="InterPro" id="IPR003018">
    <property type="entry name" value="GAF"/>
</dbReference>
<dbReference type="PANTHER" id="PTHR43047:SF72">
    <property type="entry name" value="OSMOSENSING HISTIDINE PROTEIN KINASE SLN1"/>
    <property type="match status" value="1"/>
</dbReference>
<dbReference type="InterPro" id="IPR036890">
    <property type="entry name" value="HATPase_C_sf"/>
</dbReference>
<feature type="transmembrane region" description="Helical" evidence="9">
    <location>
        <begin position="6"/>
        <end position="23"/>
    </location>
</feature>
<sequence length="718" mass="81549">MGISSLLPLVSAVLVLFLGIIVFKYAKYSKSKSSFLIFCFFVLIWMFGTFMMFLNRSNIDLILFWDRIVYVGVVFIPVSMLSFGFTLVNQHNKKTQSIIAIGYFISSIFFSLIPTNLFLGVAYVYSWGAHSKALMFHNVFLVYFSVYISLWFIYIFRYYLSLHVSIEKERIKYALIAFIQFALLGPLGFLAAYGINIYPFSYISGLIFTIIIGYSIVSYHLMDIKLVLRKSIVYLSSLFVTTVLVFALKYLIGFVVNSLSYWFDFILIVVALGIFPPLHDYFFRVANKYFFTSLYDSKKVISDLSEELASTLEPHRICQAVEKYLTAALHPKSLAILDYSVEQQVFDVKFNYGFKFKQGDIKINKIILNNYFAKNDVVLLDDLKNKTVGGLGSFLKEYSERLGVDVIVPMILKSKIVGFIALGAKESGDAYNNEDVELLSVVGTQVAMSLENSWLYEETRTFNLKLTREVELATKDLQTANEELKRLDEAKSEFISIASHQLRTPLTVIKGYSSMMMEGSFGQMTPPIEENIKKIYESNERLIALVEDLLNISRIESGRLKFDFVVESLESVTDSVIEELSEVAKKKGLVVNYEKQANLPAVKIDKNKIRQVVINITDNAIKYTNQGEVKIKLEVFKNMVRYSVTDTGMGISKEDMPHLFQKFSRGQDVSLIHTEGTGLGLYVGKMMIEAHNGKIWAESAGDGKGSTFIFEIPIAKNT</sequence>
<evidence type="ECO:0000313" key="12">
    <source>
        <dbReference type="Proteomes" id="UP000228533"/>
    </source>
</evidence>
<keyword evidence="8" id="KW-0175">Coiled coil</keyword>
<evidence type="ECO:0000256" key="8">
    <source>
        <dbReference type="SAM" id="Coils"/>
    </source>
</evidence>
<proteinExistence type="predicted"/>
<dbReference type="FunFam" id="1.10.287.130:FF:000001">
    <property type="entry name" value="Two-component sensor histidine kinase"/>
    <property type="match status" value="1"/>
</dbReference>
<dbReference type="Gene3D" id="3.30.565.10">
    <property type="entry name" value="Histidine kinase-like ATPase, C-terminal domain"/>
    <property type="match status" value="1"/>
</dbReference>
<dbReference type="PANTHER" id="PTHR43047">
    <property type="entry name" value="TWO-COMPONENT HISTIDINE PROTEIN KINASE"/>
    <property type="match status" value="1"/>
</dbReference>
<keyword evidence="4" id="KW-0808">Transferase</keyword>
<evidence type="ECO:0000256" key="7">
    <source>
        <dbReference type="ARBA" id="ARBA00023136"/>
    </source>
</evidence>
<dbReference type="SMART" id="SM00387">
    <property type="entry name" value="HATPase_c"/>
    <property type="match status" value="1"/>
</dbReference>
<dbReference type="InterPro" id="IPR003594">
    <property type="entry name" value="HATPase_dom"/>
</dbReference>
<dbReference type="Gene3D" id="1.10.287.130">
    <property type="match status" value="1"/>
</dbReference>
<comment type="caution">
    <text evidence="11">The sequence shown here is derived from an EMBL/GenBank/DDBJ whole genome shotgun (WGS) entry which is preliminary data.</text>
</comment>
<feature type="transmembrane region" description="Helical" evidence="9">
    <location>
        <begin position="140"/>
        <end position="160"/>
    </location>
</feature>
<keyword evidence="7 9" id="KW-0472">Membrane</keyword>
<dbReference type="CDD" id="cd00082">
    <property type="entry name" value="HisKA"/>
    <property type="match status" value="1"/>
</dbReference>
<feature type="transmembrane region" description="Helical" evidence="9">
    <location>
        <begin position="259"/>
        <end position="278"/>
    </location>
</feature>
<reference evidence="12" key="1">
    <citation type="submission" date="2017-09" db="EMBL/GenBank/DDBJ databases">
        <title>Depth-based differentiation of microbial function through sediment-hosted aquifers and enrichment of novel symbionts in the deep terrestrial subsurface.</title>
        <authorList>
            <person name="Probst A.J."/>
            <person name="Ladd B."/>
            <person name="Jarett J.K."/>
            <person name="Geller-Mcgrath D.E."/>
            <person name="Sieber C.M.K."/>
            <person name="Emerson J.B."/>
            <person name="Anantharaman K."/>
            <person name="Thomas B.C."/>
            <person name="Malmstrom R."/>
            <person name="Stieglmeier M."/>
            <person name="Klingl A."/>
            <person name="Woyke T."/>
            <person name="Ryan C.M."/>
            <person name="Banfield J.F."/>
        </authorList>
    </citation>
    <scope>NUCLEOTIDE SEQUENCE [LARGE SCALE GENOMIC DNA]</scope>
</reference>
<evidence type="ECO:0000313" key="11">
    <source>
        <dbReference type="EMBL" id="PIT96436.1"/>
    </source>
</evidence>
<feature type="transmembrane region" description="Helical" evidence="9">
    <location>
        <begin position="233"/>
        <end position="253"/>
    </location>
</feature>
<keyword evidence="3" id="KW-0597">Phosphoprotein</keyword>